<dbReference type="NCBIfam" id="TIGR01313">
    <property type="entry name" value="therm_gnt_kin"/>
    <property type="match status" value="1"/>
</dbReference>
<evidence type="ECO:0000256" key="4">
    <source>
        <dbReference type="ARBA" id="ARBA00022679"/>
    </source>
</evidence>
<keyword evidence="7 9" id="KW-0067">ATP-binding</keyword>
<gene>
    <name evidence="10" type="ORF">ACA1_061870</name>
</gene>
<evidence type="ECO:0000313" key="11">
    <source>
        <dbReference type="Proteomes" id="UP000011083"/>
    </source>
</evidence>
<keyword evidence="6 9" id="KW-0418">Kinase</keyword>
<dbReference type="GO" id="GO:0005524">
    <property type="term" value="F:ATP binding"/>
    <property type="evidence" value="ECO:0007669"/>
    <property type="project" value="UniProtKB-KW"/>
</dbReference>
<evidence type="ECO:0000256" key="3">
    <source>
        <dbReference type="ARBA" id="ARBA00012054"/>
    </source>
</evidence>
<organism evidence="10 11">
    <name type="scientific">Acanthamoeba castellanii (strain ATCC 30010 / Neff)</name>
    <dbReference type="NCBI Taxonomy" id="1257118"/>
    <lineage>
        <taxon>Eukaryota</taxon>
        <taxon>Amoebozoa</taxon>
        <taxon>Discosea</taxon>
        <taxon>Longamoebia</taxon>
        <taxon>Centramoebida</taxon>
        <taxon>Acanthamoebidae</taxon>
        <taxon>Acanthamoeba</taxon>
    </lineage>
</organism>
<dbReference type="GO" id="GO:0005737">
    <property type="term" value="C:cytoplasm"/>
    <property type="evidence" value="ECO:0007669"/>
    <property type="project" value="TreeGrafter"/>
</dbReference>
<dbReference type="Gene3D" id="3.40.50.300">
    <property type="entry name" value="P-loop containing nucleotide triphosphate hydrolases"/>
    <property type="match status" value="1"/>
</dbReference>
<dbReference type="KEGG" id="acan:ACA1_061870"/>
<keyword evidence="4 9" id="KW-0808">Transferase</keyword>
<evidence type="ECO:0000256" key="9">
    <source>
        <dbReference type="RuleBase" id="RU363066"/>
    </source>
</evidence>
<dbReference type="VEuPathDB" id="AmoebaDB:ACA1_061870"/>
<dbReference type="SUPFAM" id="SSF52540">
    <property type="entry name" value="P-loop containing nucleoside triphosphate hydrolases"/>
    <property type="match status" value="1"/>
</dbReference>
<evidence type="ECO:0000256" key="6">
    <source>
        <dbReference type="ARBA" id="ARBA00022777"/>
    </source>
</evidence>
<accession>L8GWR6</accession>
<evidence type="ECO:0000256" key="1">
    <source>
        <dbReference type="ARBA" id="ARBA00004875"/>
    </source>
</evidence>
<reference evidence="10 11" key="1">
    <citation type="journal article" date="2013" name="Genome Biol.">
        <title>Genome of Acanthamoeba castellanii highlights extensive lateral gene transfer and early evolution of tyrosine kinase signaling.</title>
        <authorList>
            <person name="Clarke M."/>
            <person name="Lohan A.J."/>
            <person name="Liu B."/>
            <person name="Lagkouvardos I."/>
            <person name="Roy S."/>
            <person name="Zafar N."/>
            <person name="Bertelli C."/>
            <person name="Schilde C."/>
            <person name="Kianianmomeni A."/>
            <person name="Burglin T.R."/>
            <person name="Frech C."/>
            <person name="Turcotte B."/>
            <person name="Kopec K.O."/>
            <person name="Synnott J.M."/>
            <person name="Choo C."/>
            <person name="Paponov I."/>
            <person name="Finkler A."/>
            <person name="Soon Heng Tan C."/>
            <person name="Hutchins A.P."/>
            <person name="Weinmeier T."/>
            <person name="Rattei T."/>
            <person name="Chu J.S."/>
            <person name="Gimenez G."/>
            <person name="Irimia M."/>
            <person name="Rigden D.J."/>
            <person name="Fitzpatrick D.A."/>
            <person name="Lorenzo-Morales J."/>
            <person name="Bateman A."/>
            <person name="Chiu C.H."/>
            <person name="Tang P."/>
            <person name="Hegemann P."/>
            <person name="Fromm H."/>
            <person name="Raoult D."/>
            <person name="Greub G."/>
            <person name="Miranda-Saavedra D."/>
            <person name="Chen N."/>
            <person name="Nash P."/>
            <person name="Ginger M.L."/>
            <person name="Horn M."/>
            <person name="Schaap P."/>
            <person name="Caler L."/>
            <person name="Loftus B."/>
        </authorList>
    </citation>
    <scope>NUCLEOTIDE SEQUENCE [LARGE SCALE GENOMIC DNA]</scope>
    <source>
        <strain evidence="10 11">Neff</strain>
    </source>
</reference>
<comment type="similarity">
    <text evidence="2 9">Belongs to the gluconokinase GntK/GntV family.</text>
</comment>
<protein>
    <recommendedName>
        <fullName evidence="3 9">Gluconokinase</fullName>
        <ecNumber evidence="3 9">2.7.1.12</ecNumber>
    </recommendedName>
</protein>
<evidence type="ECO:0000256" key="8">
    <source>
        <dbReference type="ARBA" id="ARBA00048090"/>
    </source>
</evidence>
<comment type="pathway">
    <text evidence="1 9">Carbohydrate acid metabolism; D-gluconate degradation.</text>
</comment>
<dbReference type="GeneID" id="14918233"/>
<dbReference type="GO" id="GO:0046316">
    <property type="term" value="F:gluconokinase activity"/>
    <property type="evidence" value="ECO:0007669"/>
    <property type="project" value="UniProtKB-EC"/>
</dbReference>
<evidence type="ECO:0000256" key="7">
    <source>
        <dbReference type="ARBA" id="ARBA00022840"/>
    </source>
</evidence>
<evidence type="ECO:0000256" key="5">
    <source>
        <dbReference type="ARBA" id="ARBA00022741"/>
    </source>
</evidence>
<name>L8GWR6_ACACF</name>
<dbReference type="PANTHER" id="PTHR43442:SF3">
    <property type="entry name" value="GLUCONOKINASE-RELATED"/>
    <property type="match status" value="1"/>
</dbReference>
<dbReference type="OrthoDB" id="275177at2759"/>
<dbReference type="EMBL" id="KB007974">
    <property type="protein sequence ID" value="ELR17445.1"/>
    <property type="molecule type" value="Genomic_DNA"/>
</dbReference>
<dbReference type="GO" id="GO:0005975">
    <property type="term" value="P:carbohydrate metabolic process"/>
    <property type="evidence" value="ECO:0007669"/>
    <property type="project" value="InterPro"/>
</dbReference>
<proteinExistence type="inferred from homology"/>
<keyword evidence="5 9" id="KW-0547">Nucleotide-binding</keyword>
<dbReference type="PANTHER" id="PTHR43442">
    <property type="entry name" value="GLUCONOKINASE-RELATED"/>
    <property type="match status" value="1"/>
</dbReference>
<dbReference type="OMA" id="YEGDDYH"/>
<dbReference type="InterPro" id="IPR027417">
    <property type="entry name" value="P-loop_NTPase"/>
</dbReference>
<dbReference type="RefSeq" id="XP_004339458.1">
    <property type="nucleotide sequence ID" value="XM_004339410.1"/>
</dbReference>
<dbReference type="UniPathway" id="UPA00792"/>
<evidence type="ECO:0000313" key="10">
    <source>
        <dbReference type="EMBL" id="ELR17445.1"/>
    </source>
</evidence>
<dbReference type="EC" id="2.7.1.12" evidence="3 9"/>
<dbReference type="InterPro" id="IPR006001">
    <property type="entry name" value="Therm_gnt_kin"/>
</dbReference>
<dbReference type="Proteomes" id="UP000011083">
    <property type="component" value="Unassembled WGS sequence"/>
</dbReference>
<dbReference type="CDD" id="cd02021">
    <property type="entry name" value="GntK"/>
    <property type="match status" value="1"/>
</dbReference>
<keyword evidence="11" id="KW-1185">Reference proteome</keyword>
<dbReference type="STRING" id="1257118.L8GWR6"/>
<dbReference type="AlphaFoldDB" id="L8GWR6"/>
<comment type="catalytic activity">
    <reaction evidence="8 9">
        <text>D-gluconate + ATP = 6-phospho-D-gluconate + ADP + H(+)</text>
        <dbReference type="Rhea" id="RHEA:19433"/>
        <dbReference type="ChEBI" id="CHEBI:15378"/>
        <dbReference type="ChEBI" id="CHEBI:18391"/>
        <dbReference type="ChEBI" id="CHEBI:30616"/>
        <dbReference type="ChEBI" id="CHEBI:58759"/>
        <dbReference type="ChEBI" id="CHEBI:456216"/>
        <dbReference type="EC" id="2.7.1.12"/>
    </reaction>
</comment>
<evidence type="ECO:0000256" key="2">
    <source>
        <dbReference type="ARBA" id="ARBA00008420"/>
    </source>
</evidence>
<sequence>MPVLVIMGVSGCGKSSVGAAVAQQLGEGWLFADADAYHPQANIDKMASGQPLNEVNVDRTDDDREPWLKKLAECIDEWNAQGKGAVLACSALKRKYRSMLLGPNEKGQSELIAERMARREGHFMKQQMLVSQLAALEPLQEDERGVVIEDVSAPPDQIAADILRRIGELSSS</sequence>